<dbReference type="HAMAP" id="MF_00983">
    <property type="entry name" value="PriA"/>
    <property type="match status" value="1"/>
</dbReference>
<feature type="binding site" evidence="8">
    <location>
        <position position="419"/>
    </location>
    <ligand>
        <name>Zn(2+)</name>
        <dbReference type="ChEBI" id="CHEBI:29105"/>
        <label>2</label>
    </ligand>
</feature>
<dbReference type="GO" id="GO:0008270">
    <property type="term" value="F:zinc ion binding"/>
    <property type="evidence" value="ECO:0007669"/>
    <property type="project" value="UniProtKB-UniRule"/>
</dbReference>
<keyword evidence="4 8" id="KW-0547">Nucleotide-binding</keyword>
<dbReference type="GO" id="GO:0006310">
    <property type="term" value="P:DNA recombination"/>
    <property type="evidence" value="ECO:0007669"/>
    <property type="project" value="InterPro"/>
</dbReference>
<evidence type="ECO:0000256" key="3">
    <source>
        <dbReference type="ARBA" id="ARBA00022723"/>
    </source>
</evidence>
<keyword evidence="7 8" id="KW-0238">DNA-binding</keyword>
<dbReference type="Pfam" id="PF17764">
    <property type="entry name" value="PriA_3primeBD"/>
    <property type="match status" value="1"/>
</dbReference>
<organism evidence="10 11">
    <name type="scientific">Corynebacterium timonense</name>
    <dbReference type="NCBI Taxonomy" id="441500"/>
    <lineage>
        <taxon>Bacteria</taxon>
        <taxon>Bacillati</taxon>
        <taxon>Actinomycetota</taxon>
        <taxon>Actinomycetes</taxon>
        <taxon>Mycobacteriales</taxon>
        <taxon>Corynebacteriaceae</taxon>
        <taxon>Corynebacterium</taxon>
    </lineage>
</organism>
<dbReference type="GO" id="GO:0006270">
    <property type="term" value="P:DNA replication initiation"/>
    <property type="evidence" value="ECO:0007669"/>
    <property type="project" value="TreeGrafter"/>
</dbReference>
<dbReference type="PANTHER" id="PTHR30580">
    <property type="entry name" value="PRIMOSOMAL PROTEIN N"/>
    <property type="match status" value="1"/>
</dbReference>
<name>A0A1H1NST6_9CORY</name>
<dbReference type="Proteomes" id="UP000182237">
    <property type="component" value="Chromosome I"/>
</dbReference>
<feature type="binding site" evidence="8">
    <location>
        <position position="401"/>
    </location>
    <ligand>
        <name>Zn(2+)</name>
        <dbReference type="ChEBI" id="CHEBI:29105"/>
        <label>2</label>
    </ligand>
</feature>
<dbReference type="InterPro" id="IPR027417">
    <property type="entry name" value="P-loop_NTPase"/>
</dbReference>
<keyword evidence="2 8" id="KW-0235">DNA replication</keyword>
<evidence type="ECO:0000313" key="10">
    <source>
        <dbReference type="EMBL" id="SDS02046.1"/>
    </source>
</evidence>
<comment type="caution">
    <text evidence="8">As this protein does not have any detectable helicase domains, it probably does not have helicase activity.</text>
</comment>
<evidence type="ECO:0000256" key="4">
    <source>
        <dbReference type="ARBA" id="ARBA00022741"/>
    </source>
</evidence>
<comment type="function">
    <text evidence="8">Initiates the restart of stalled replication forks, which reloads the replicative helicase on sites other than the origin of replication. Recognizes and binds to abandoned replication forks and remodels them to uncover a helicase loading site. Promotes assembly of the primosome at these replication forks.</text>
</comment>
<keyword evidence="1 8" id="KW-0639">Primosome</keyword>
<dbReference type="EMBL" id="LT629765">
    <property type="protein sequence ID" value="SDS02046.1"/>
    <property type="molecule type" value="Genomic_DNA"/>
</dbReference>
<comment type="subunit">
    <text evidence="8">Component of the replication restart primosome.</text>
</comment>
<comment type="cofactor">
    <cofactor evidence="8">
        <name>Zn(2+)</name>
        <dbReference type="ChEBI" id="CHEBI:29105"/>
    </cofactor>
    <text evidence="8">Binds 2 zinc ions per subunit.</text>
</comment>
<evidence type="ECO:0000256" key="2">
    <source>
        <dbReference type="ARBA" id="ARBA00022705"/>
    </source>
</evidence>
<dbReference type="GO" id="GO:0005524">
    <property type="term" value="F:ATP binding"/>
    <property type="evidence" value="ECO:0007669"/>
    <property type="project" value="UniProtKB-UniRule"/>
</dbReference>
<comment type="similarity">
    <text evidence="8">Belongs to the helicase family. PriA subfamily.</text>
</comment>
<reference evidence="10 11" key="1">
    <citation type="submission" date="2016-10" db="EMBL/GenBank/DDBJ databases">
        <authorList>
            <person name="de Groot N.N."/>
        </authorList>
    </citation>
    <scope>NUCLEOTIDE SEQUENCE [LARGE SCALE GENOMIC DNA]</scope>
    <source>
        <strain evidence="10 11">DSM 45434</strain>
    </source>
</reference>
<dbReference type="eggNOG" id="COG1198">
    <property type="taxonomic scope" value="Bacteria"/>
</dbReference>
<dbReference type="AlphaFoldDB" id="A0A1H1NST6"/>
<feature type="binding site" evidence="8">
    <location>
        <position position="389"/>
    </location>
    <ligand>
        <name>Zn(2+)</name>
        <dbReference type="ChEBI" id="CHEBI:29105"/>
        <label>1</label>
    </ligand>
</feature>
<dbReference type="GO" id="GO:0006269">
    <property type="term" value="P:DNA replication, synthesis of primer"/>
    <property type="evidence" value="ECO:0007669"/>
    <property type="project" value="UniProtKB-KW"/>
</dbReference>
<accession>A0A1H1NST6</accession>
<gene>
    <name evidence="8" type="primary">priA</name>
    <name evidence="10" type="ORF">SAMN04488539_0850</name>
</gene>
<dbReference type="InterPro" id="IPR041222">
    <property type="entry name" value="PriA_3primeBD"/>
</dbReference>
<evidence type="ECO:0000256" key="8">
    <source>
        <dbReference type="HAMAP-Rule" id="MF_00983"/>
    </source>
</evidence>
<dbReference type="InterPro" id="IPR005259">
    <property type="entry name" value="PriA"/>
</dbReference>
<dbReference type="InterPro" id="IPR042115">
    <property type="entry name" value="PriA_3primeBD_sf"/>
</dbReference>
<dbReference type="NCBIfam" id="NF011455">
    <property type="entry name" value="PRK14873.1-5"/>
    <property type="match status" value="1"/>
</dbReference>
<keyword evidence="6 8" id="KW-0067">ATP-binding</keyword>
<keyword evidence="5 8" id="KW-0862">Zinc</keyword>
<feature type="binding site" evidence="8">
    <location>
        <position position="434"/>
    </location>
    <ligand>
        <name>Zn(2+)</name>
        <dbReference type="ChEBI" id="CHEBI:29105"/>
        <label>1</label>
    </ligand>
</feature>
<feature type="binding site" evidence="8">
    <location>
        <position position="422"/>
    </location>
    <ligand>
        <name>Zn(2+)</name>
        <dbReference type="ChEBI" id="CHEBI:29105"/>
        <label>2</label>
    </ligand>
</feature>
<evidence type="ECO:0000313" key="11">
    <source>
        <dbReference type="Proteomes" id="UP000182237"/>
    </source>
</evidence>
<feature type="binding site" evidence="8">
    <location>
        <position position="392"/>
    </location>
    <ligand>
        <name>Zn(2+)</name>
        <dbReference type="ChEBI" id="CHEBI:29105"/>
        <label>1</label>
    </ligand>
</feature>
<dbReference type="GO" id="GO:0003677">
    <property type="term" value="F:DNA binding"/>
    <property type="evidence" value="ECO:0007669"/>
    <property type="project" value="UniProtKB-UniRule"/>
</dbReference>
<evidence type="ECO:0000256" key="7">
    <source>
        <dbReference type="ARBA" id="ARBA00023125"/>
    </source>
</evidence>
<evidence type="ECO:0000256" key="6">
    <source>
        <dbReference type="ARBA" id="ARBA00022840"/>
    </source>
</evidence>
<dbReference type="GO" id="GO:0006302">
    <property type="term" value="P:double-strand break repair"/>
    <property type="evidence" value="ECO:0007669"/>
    <property type="project" value="InterPro"/>
</dbReference>
<feature type="domain" description="Primosomal protein N' 3' DNA-binding" evidence="9">
    <location>
        <begin position="25"/>
        <end position="115"/>
    </location>
</feature>
<protein>
    <recommendedName>
        <fullName evidence="8">Probable replication restart protein PriA</fullName>
    </recommendedName>
    <alternativeName>
        <fullName evidence="8">Putative ATP-dependent DNA helicase PriA</fullName>
    </alternativeName>
</protein>
<dbReference type="Gene3D" id="3.40.50.300">
    <property type="entry name" value="P-loop containing nucleotide triphosphate hydrolases"/>
    <property type="match status" value="1"/>
</dbReference>
<dbReference type="RefSeq" id="WP_019194564.1">
    <property type="nucleotide sequence ID" value="NZ_LT629765.1"/>
</dbReference>
<dbReference type="Gene3D" id="3.40.1440.60">
    <property type="entry name" value="PriA, 3(prime) DNA-binding domain"/>
    <property type="match status" value="1"/>
</dbReference>
<dbReference type="PANTHER" id="PTHR30580:SF0">
    <property type="entry name" value="PRIMOSOMAL PROTEIN N"/>
    <property type="match status" value="1"/>
</dbReference>
<keyword evidence="3 8" id="KW-0479">Metal-binding</keyword>
<feature type="binding site" evidence="8">
    <location>
        <position position="398"/>
    </location>
    <ligand>
        <name>Zn(2+)</name>
        <dbReference type="ChEBI" id="CHEBI:29105"/>
        <label>2</label>
    </ligand>
</feature>
<dbReference type="GO" id="GO:1990077">
    <property type="term" value="C:primosome complex"/>
    <property type="evidence" value="ECO:0007669"/>
    <property type="project" value="UniProtKB-UniRule"/>
</dbReference>
<proteinExistence type="inferred from homology"/>
<evidence type="ECO:0000256" key="5">
    <source>
        <dbReference type="ARBA" id="ARBA00022833"/>
    </source>
</evidence>
<sequence>MAQPPAAAAATAPVARLLPLLGLAHLDRPFDYLVTEADSEAARPGVRVRIRFAGRLVDAIVLSRHATSEHEGDLRFIERVISPEVVAPARVRTLVDALAERYAGVRSDIYRSAVPARHAKAEETDTATAWEELGEAGEPDLSAWTAYEHGQSFVDAVVEGKLARAAWQVAPGEKWPVAVAALATKVAIDGGGVLIVVPDQRDVDTCEAALRELVGPRQITTLTAAQGPQARYSRYLSVLHGQGRLVVGTRSAAFAPVEHLRLMVLMHDGDESLVDPRAPYVHAREVLTTRSAIEGASLVIGGHARTAETQLLVESGWMHELVAPRELLRQRGPHIRAAADSDVALERDPRAREARVPSIAFQAAARALERGAPVLFQVPRTGYIRSLACGNCRAPARCRWCNGPLGLPASNAEAAAPTCRWCGRVDTAHVCAECGSRKLRSVVVGTERTAEELGRAFPRTRVRTSWGERILATVPREPAIVVATPGAEPAVDAGGYGAAALLDTWALLRRPDLRAVEDAFAAWLAAATLVEPREDGGEVVVVAEPSHPAVQHLIRWDAPGFAALELAQRREARFPPAVHLALIDAPRAALEDYFAHTDLPAHAEKLGPVDLPPGEDLPGHWNEAEYGPAQRVLVRSPLAGRAELGRALRAGSVSRATRKQDLPLRVRVDPINIG</sequence>
<keyword evidence="10" id="KW-0347">Helicase</keyword>
<evidence type="ECO:0000259" key="9">
    <source>
        <dbReference type="Pfam" id="PF17764"/>
    </source>
</evidence>
<keyword evidence="11" id="KW-1185">Reference proteome</keyword>
<evidence type="ECO:0000256" key="1">
    <source>
        <dbReference type="ARBA" id="ARBA00022515"/>
    </source>
</evidence>
<dbReference type="GO" id="GO:0043138">
    <property type="term" value="F:3'-5' DNA helicase activity"/>
    <property type="evidence" value="ECO:0007669"/>
    <property type="project" value="TreeGrafter"/>
</dbReference>
<feature type="binding site" evidence="8">
    <location>
        <position position="431"/>
    </location>
    <ligand>
        <name>Zn(2+)</name>
        <dbReference type="ChEBI" id="CHEBI:29105"/>
        <label>1</label>
    </ligand>
</feature>
<keyword evidence="10" id="KW-0378">Hydrolase</keyword>
<dbReference type="STRING" id="1203190.GCA_000312345_01763"/>
<dbReference type="OrthoDB" id="3177118at2"/>